<dbReference type="GO" id="GO:0005975">
    <property type="term" value="P:carbohydrate metabolic process"/>
    <property type="evidence" value="ECO:0007669"/>
    <property type="project" value="InterPro"/>
</dbReference>
<dbReference type="EMBL" id="BMFY01000011">
    <property type="protein sequence ID" value="GGA21081.1"/>
    <property type="molecule type" value="Genomic_DNA"/>
</dbReference>
<dbReference type="CDD" id="cd03785">
    <property type="entry name" value="GT28_MurG"/>
    <property type="match status" value="1"/>
</dbReference>
<evidence type="ECO:0000256" key="1">
    <source>
        <dbReference type="ARBA" id="ARBA00022475"/>
    </source>
</evidence>
<evidence type="ECO:0000313" key="13">
    <source>
        <dbReference type="EMBL" id="GGA21081.1"/>
    </source>
</evidence>
<feature type="binding site" evidence="10">
    <location>
        <position position="196"/>
    </location>
    <ligand>
        <name>UDP-N-acetyl-alpha-D-glucosamine</name>
        <dbReference type="ChEBI" id="CHEBI:57705"/>
    </ligand>
</feature>
<name>A0A8J2TZU5_9MICO</name>
<dbReference type="HAMAP" id="MF_00033">
    <property type="entry name" value="MurG"/>
    <property type="match status" value="1"/>
</dbReference>
<feature type="binding site" evidence="10">
    <location>
        <position position="125"/>
    </location>
    <ligand>
        <name>UDP-N-acetyl-alpha-D-glucosamine</name>
        <dbReference type="ChEBI" id="CHEBI:57705"/>
    </ligand>
</feature>
<keyword evidence="3 10" id="KW-0328">Glycosyltransferase</keyword>
<gene>
    <name evidence="10 13" type="primary">murG</name>
    <name evidence="13" type="ORF">GCM10011333_25230</name>
</gene>
<evidence type="ECO:0000256" key="2">
    <source>
        <dbReference type="ARBA" id="ARBA00022618"/>
    </source>
</evidence>
<comment type="catalytic activity">
    <reaction evidence="10">
        <text>di-trans,octa-cis-undecaprenyl diphospho-N-acetyl-alpha-D-muramoyl-L-alanyl-D-glutamyl-meso-2,6-diaminopimeloyl-D-alanyl-D-alanine + UDP-N-acetyl-alpha-D-glucosamine = di-trans,octa-cis-undecaprenyl diphospho-[N-acetyl-alpha-D-glucosaminyl-(1-&gt;4)]-N-acetyl-alpha-D-muramoyl-L-alanyl-D-glutamyl-meso-2,6-diaminopimeloyl-D-alanyl-D-alanine + UDP + H(+)</text>
        <dbReference type="Rhea" id="RHEA:31227"/>
        <dbReference type="ChEBI" id="CHEBI:15378"/>
        <dbReference type="ChEBI" id="CHEBI:57705"/>
        <dbReference type="ChEBI" id="CHEBI:58223"/>
        <dbReference type="ChEBI" id="CHEBI:61387"/>
        <dbReference type="ChEBI" id="CHEBI:61388"/>
        <dbReference type="EC" id="2.4.1.227"/>
    </reaction>
</comment>
<keyword evidence="4 10" id="KW-0808">Transferase</keyword>
<accession>A0A8J2TZU5</accession>
<dbReference type="Proteomes" id="UP000616114">
    <property type="component" value="Unassembled WGS sequence"/>
</dbReference>
<dbReference type="GO" id="GO:0008360">
    <property type="term" value="P:regulation of cell shape"/>
    <property type="evidence" value="ECO:0007669"/>
    <property type="project" value="UniProtKB-KW"/>
</dbReference>
<keyword evidence="7 10" id="KW-0472">Membrane</keyword>
<dbReference type="GO" id="GO:0005886">
    <property type="term" value="C:plasma membrane"/>
    <property type="evidence" value="ECO:0007669"/>
    <property type="project" value="UniProtKB-SubCell"/>
</dbReference>
<feature type="binding site" evidence="10">
    <location>
        <position position="162"/>
    </location>
    <ligand>
        <name>UDP-N-acetyl-alpha-D-glucosamine</name>
        <dbReference type="ChEBI" id="CHEBI:57705"/>
    </ligand>
</feature>
<evidence type="ECO:0000259" key="12">
    <source>
        <dbReference type="Pfam" id="PF04101"/>
    </source>
</evidence>
<dbReference type="RefSeq" id="WP_188551249.1">
    <property type="nucleotide sequence ID" value="NZ_BMFY01000011.1"/>
</dbReference>
<comment type="function">
    <text evidence="10">Cell wall formation. Catalyzes the transfer of a GlcNAc subunit on undecaprenyl-pyrophosphoryl-MurNAc-pentapeptide (lipid intermediate I) to form undecaprenyl-pyrophosphoryl-MurNAc-(pentapeptide)GlcNAc (lipid intermediate II).</text>
</comment>
<sequence length="375" mass="39092">MSSIVIAGGGTTGHVSPMLALGRALRRRHPDVRVLMVGTAEGLEARLVPEAGFDFATIARVPMPRKPSGAALRFPGRFAGTIRDMRRLIAQSGADAVVGVGGYVSTPAYLAARSMRVPIVVHEANFRPGLANRVGALLSDHVACAFPGTPLSGARPIGMPMRTEISQLDRAAARPEAAVRLGLDPALPTLAVTGGSLGAARLNAGLAAAREQIAAAGVQVVHLTGAGKDQPVREALGDLPRYHVLEYASRMEDVYAVADLIIARAGAGTVSEVTAVGLPAVYVPLPIGNGEQRLNARSAVEAGAATLVDDADFDGRTVAELVLPLLQDPRRLAAMTAASGTLPMRDADERLADMVDDAIEQGRRPGGRDRTRKAE</sequence>
<dbReference type="InterPro" id="IPR007235">
    <property type="entry name" value="Glyco_trans_28_C"/>
</dbReference>
<keyword evidence="8 10" id="KW-0131">Cell cycle</keyword>
<feature type="domain" description="Glycosyl transferase family 28 C-terminal" evidence="12">
    <location>
        <begin position="189"/>
        <end position="351"/>
    </location>
</feature>
<evidence type="ECO:0000256" key="3">
    <source>
        <dbReference type="ARBA" id="ARBA00022676"/>
    </source>
</evidence>
<dbReference type="SUPFAM" id="SSF53756">
    <property type="entry name" value="UDP-Glycosyltransferase/glycogen phosphorylase"/>
    <property type="match status" value="1"/>
</dbReference>
<evidence type="ECO:0000256" key="10">
    <source>
        <dbReference type="HAMAP-Rule" id="MF_00033"/>
    </source>
</evidence>
<evidence type="ECO:0000256" key="4">
    <source>
        <dbReference type="ARBA" id="ARBA00022679"/>
    </source>
</evidence>
<dbReference type="Gene3D" id="3.40.50.2000">
    <property type="entry name" value="Glycogen Phosphorylase B"/>
    <property type="match status" value="2"/>
</dbReference>
<dbReference type="InterPro" id="IPR006009">
    <property type="entry name" value="GlcNAc_MurG"/>
</dbReference>
<keyword evidence="6 10" id="KW-0573">Peptidoglycan synthesis</keyword>
<reference evidence="13" key="1">
    <citation type="journal article" date="2014" name="Int. J. Syst. Evol. Microbiol.">
        <title>Complete genome sequence of Corynebacterium casei LMG S-19264T (=DSM 44701T), isolated from a smear-ripened cheese.</title>
        <authorList>
            <consortium name="US DOE Joint Genome Institute (JGI-PGF)"/>
            <person name="Walter F."/>
            <person name="Albersmeier A."/>
            <person name="Kalinowski J."/>
            <person name="Ruckert C."/>
        </authorList>
    </citation>
    <scope>NUCLEOTIDE SEQUENCE</scope>
    <source>
        <strain evidence="13">CGMCC 1.12785</strain>
    </source>
</reference>
<dbReference type="InterPro" id="IPR004276">
    <property type="entry name" value="GlycoTrans_28_N"/>
</dbReference>
<dbReference type="PANTHER" id="PTHR21015:SF22">
    <property type="entry name" value="GLYCOSYLTRANSFERASE"/>
    <property type="match status" value="1"/>
</dbReference>
<evidence type="ECO:0000256" key="8">
    <source>
        <dbReference type="ARBA" id="ARBA00023306"/>
    </source>
</evidence>
<comment type="subcellular location">
    <subcellularLocation>
        <location evidence="10">Cell membrane</location>
        <topology evidence="10">Peripheral membrane protein</topology>
        <orientation evidence="10">Cytoplasmic side</orientation>
    </subcellularLocation>
</comment>
<dbReference type="GO" id="GO:0051301">
    <property type="term" value="P:cell division"/>
    <property type="evidence" value="ECO:0007669"/>
    <property type="project" value="UniProtKB-KW"/>
</dbReference>
<feature type="binding site" evidence="10">
    <location>
        <position position="292"/>
    </location>
    <ligand>
        <name>UDP-N-acetyl-alpha-D-glucosamine</name>
        <dbReference type="ChEBI" id="CHEBI:57705"/>
    </ligand>
</feature>
<keyword evidence="14" id="KW-1185">Reference proteome</keyword>
<comment type="caution">
    <text evidence="13">The sequence shown here is derived from an EMBL/GenBank/DDBJ whole genome shotgun (WGS) entry which is preliminary data.</text>
</comment>
<evidence type="ECO:0000256" key="9">
    <source>
        <dbReference type="ARBA" id="ARBA00023316"/>
    </source>
</evidence>
<comment type="similarity">
    <text evidence="10">Belongs to the glycosyltransferase 28 family. MurG subfamily.</text>
</comment>
<evidence type="ECO:0000256" key="7">
    <source>
        <dbReference type="ARBA" id="ARBA00023136"/>
    </source>
</evidence>
<keyword evidence="1 10" id="KW-1003">Cell membrane</keyword>
<organism evidence="13 14">
    <name type="scientific">Sediminivirga luteola</name>
    <dbReference type="NCBI Taxonomy" id="1774748"/>
    <lineage>
        <taxon>Bacteria</taxon>
        <taxon>Bacillati</taxon>
        <taxon>Actinomycetota</taxon>
        <taxon>Actinomycetes</taxon>
        <taxon>Micrococcales</taxon>
        <taxon>Brevibacteriaceae</taxon>
        <taxon>Sediminivirga</taxon>
    </lineage>
</organism>
<evidence type="ECO:0000256" key="6">
    <source>
        <dbReference type="ARBA" id="ARBA00022984"/>
    </source>
</evidence>
<evidence type="ECO:0000256" key="5">
    <source>
        <dbReference type="ARBA" id="ARBA00022960"/>
    </source>
</evidence>
<keyword evidence="2 10" id="KW-0132">Cell division</keyword>
<evidence type="ECO:0000313" key="14">
    <source>
        <dbReference type="Proteomes" id="UP000616114"/>
    </source>
</evidence>
<evidence type="ECO:0000259" key="11">
    <source>
        <dbReference type="Pfam" id="PF03033"/>
    </source>
</evidence>
<dbReference type="NCBIfam" id="TIGR01133">
    <property type="entry name" value="murG"/>
    <property type="match status" value="1"/>
</dbReference>
<dbReference type="Pfam" id="PF03033">
    <property type="entry name" value="Glyco_transf_28"/>
    <property type="match status" value="1"/>
</dbReference>
<dbReference type="GO" id="GO:0071555">
    <property type="term" value="P:cell wall organization"/>
    <property type="evidence" value="ECO:0007669"/>
    <property type="project" value="UniProtKB-KW"/>
</dbReference>
<comment type="pathway">
    <text evidence="10">Cell wall biogenesis; peptidoglycan biosynthesis.</text>
</comment>
<dbReference type="EC" id="2.4.1.227" evidence="10"/>
<dbReference type="Pfam" id="PF04101">
    <property type="entry name" value="Glyco_tran_28_C"/>
    <property type="match status" value="1"/>
</dbReference>
<dbReference type="GO" id="GO:0009252">
    <property type="term" value="P:peptidoglycan biosynthetic process"/>
    <property type="evidence" value="ECO:0007669"/>
    <property type="project" value="UniProtKB-UniRule"/>
</dbReference>
<dbReference type="PANTHER" id="PTHR21015">
    <property type="entry name" value="UDP-N-ACETYLGLUCOSAMINE--N-ACETYLMURAMYL-(PENTAPEPTIDE) PYROPHOSPHORYL-UNDECAPRENOL N-ACETYLGLUCOSAMINE TRANSFERASE 1"/>
    <property type="match status" value="1"/>
</dbReference>
<protein>
    <recommendedName>
        <fullName evidence="10">UDP-N-acetylglucosamine--N-acetylmuramyl-(pentapeptide) pyrophosphoryl-undecaprenol N-acetylglucosamine transferase</fullName>
        <ecNumber evidence="10">2.4.1.227</ecNumber>
    </recommendedName>
    <alternativeName>
        <fullName evidence="10">Undecaprenyl-PP-MurNAc-pentapeptide-UDPGlcNAc GlcNAc transferase</fullName>
    </alternativeName>
</protein>
<proteinExistence type="inferred from homology"/>
<dbReference type="GO" id="GO:0050511">
    <property type="term" value="F:undecaprenyldiphospho-muramoylpentapeptide beta-N-acetylglucosaminyltransferase activity"/>
    <property type="evidence" value="ECO:0007669"/>
    <property type="project" value="UniProtKB-UniRule"/>
</dbReference>
<dbReference type="AlphaFoldDB" id="A0A8J2TZU5"/>
<dbReference type="UniPathway" id="UPA00219"/>
<reference evidence="13" key="2">
    <citation type="submission" date="2020-09" db="EMBL/GenBank/DDBJ databases">
        <authorList>
            <person name="Sun Q."/>
            <person name="Zhou Y."/>
        </authorList>
    </citation>
    <scope>NUCLEOTIDE SEQUENCE</scope>
    <source>
        <strain evidence="13">CGMCC 1.12785</strain>
    </source>
</reference>
<keyword evidence="9 10" id="KW-0961">Cell wall biogenesis/degradation</keyword>
<comment type="caution">
    <text evidence="10">Lacks conserved residue(s) required for the propagation of feature annotation.</text>
</comment>
<keyword evidence="5 10" id="KW-0133">Cell shape</keyword>
<feature type="domain" description="Glycosyltransferase family 28 N-terminal" evidence="11">
    <location>
        <begin position="4"/>
        <end position="138"/>
    </location>
</feature>